<feature type="domain" description="Histidine phosphotransferase ChpT C-terminal" evidence="1">
    <location>
        <begin position="88"/>
        <end position="208"/>
    </location>
</feature>
<evidence type="ECO:0000313" key="2">
    <source>
        <dbReference type="EMBL" id="GHE00460.1"/>
    </source>
</evidence>
<dbReference type="RefSeq" id="WP_051646106.1">
    <property type="nucleotide sequence ID" value="NZ_BNAB01000004.1"/>
</dbReference>
<evidence type="ECO:0000313" key="4">
    <source>
        <dbReference type="Proteomes" id="UP000199541"/>
    </source>
</evidence>
<reference evidence="2" key="1">
    <citation type="journal article" date="2014" name="Int. J. Syst. Evol. Microbiol.">
        <title>Complete genome sequence of Corynebacterium casei LMG S-19264T (=DSM 44701T), isolated from a smear-ripened cheese.</title>
        <authorList>
            <consortium name="US DOE Joint Genome Institute (JGI-PGF)"/>
            <person name="Walter F."/>
            <person name="Albersmeier A."/>
            <person name="Kalinowski J."/>
            <person name="Ruckert C."/>
        </authorList>
    </citation>
    <scope>NUCLEOTIDE SEQUENCE</scope>
    <source>
        <strain evidence="2">CGMCC 1.10859</strain>
    </source>
</reference>
<accession>A0AAN4UQU1</accession>
<dbReference type="InterPro" id="IPR018762">
    <property type="entry name" value="ChpT_C"/>
</dbReference>
<dbReference type="InterPro" id="IPR036890">
    <property type="entry name" value="HATPase_C_sf"/>
</dbReference>
<organism evidence="2 5">
    <name type="scientific">Allgaiera indica</name>
    <dbReference type="NCBI Taxonomy" id="765699"/>
    <lineage>
        <taxon>Bacteria</taxon>
        <taxon>Pseudomonadati</taxon>
        <taxon>Pseudomonadota</taxon>
        <taxon>Alphaproteobacteria</taxon>
        <taxon>Rhodobacterales</taxon>
        <taxon>Paracoccaceae</taxon>
        <taxon>Allgaiera</taxon>
    </lineage>
</organism>
<dbReference type="Proteomes" id="UP000634647">
    <property type="component" value="Unassembled WGS sequence"/>
</dbReference>
<gene>
    <name evidence="2" type="ORF">GCM10008024_12050</name>
    <name evidence="3" type="ORF">SAMN05444006_105111</name>
</gene>
<dbReference type="Gene3D" id="3.30.565.10">
    <property type="entry name" value="Histidine kinase-like ATPase, C-terminal domain"/>
    <property type="match status" value="1"/>
</dbReference>
<evidence type="ECO:0000313" key="5">
    <source>
        <dbReference type="Proteomes" id="UP000634647"/>
    </source>
</evidence>
<dbReference type="EMBL" id="FNOB01000005">
    <property type="protein sequence ID" value="SDW61618.1"/>
    <property type="molecule type" value="Genomic_DNA"/>
</dbReference>
<dbReference type="AlphaFoldDB" id="A0AAN4UQU1"/>
<evidence type="ECO:0000259" key="1">
    <source>
        <dbReference type="Pfam" id="PF10090"/>
    </source>
</evidence>
<dbReference type="Proteomes" id="UP000199541">
    <property type="component" value="Unassembled WGS sequence"/>
</dbReference>
<keyword evidence="4" id="KW-1185">Reference proteome</keyword>
<dbReference type="EMBL" id="BNAB01000004">
    <property type="protein sequence ID" value="GHE00460.1"/>
    <property type="molecule type" value="Genomic_DNA"/>
</dbReference>
<reference evidence="3 4" key="2">
    <citation type="submission" date="2016-10" db="EMBL/GenBank/DDBJ databases">
        <authorList>
            <person name="Varghese N."/>
            <person name="Submissions S."/>
        </authorList>
    </citation>
    <scope>NUCLEOTIDE SEQUENCE [LARGE SCALE GENOMIC DNA]</scope>
    <source>
        <strain evidence="3 4">DSM 24802</strain>
    </source>
</reference>
<dbReference type="Gene3D" id="1.10.287.130">
    <property type="match status" value="1"/>
</dbReference>
<name>A0AAN4UQU1_9RHOB</name>
<proteinExistence type="predicted"/>
<reference evidence="2" key="3">
    <citation type="submission" date="2023-06" db="EMBL/GenBank/DDBJ databases">
        <authorList>
            <person name="Sun Q."/>
            <person name="Zhou Y."/>
        </authorList>
    </citation>
    <scope>NUCLEOTIDE SEQUENCE</scope>
    <source>
        <strain evidence="2">CGMCC 1.10859</strain>
    </source>
</reference>
<evidence type="ECO:0000313" key="3">
    <source>
        <dbReference type="EMBL" id="SDW61618.1"/>
    </source>
</evidence>
<sequence length="214" mass="22260">MTVDPALSVSPAEPPMDLAALVGSRICHDLVSPLGAVANGLELLAMAEGATGPELALIEESVASAKARVRFFRIAFGQAGADARLSRAEIVAILDDLTRGGRVTVDWSAVGDVSRPEAKLGFLIVLCCESALAFGGRIVIGCEGGVWTARASHEKLRIEAPLWDWLGGTATGADSVADKITPAQAQFALARAQAGAQGCRISVQRTGQEIVIAW</sequence>
<dbReference type="Pfam" id="PF10090">
    <property type="entry name" value="HPTransfase"/>
    <property type="match status" value="1"/>
</dbReference>
<comment type="caution">
    <text evidence="2">The sequence shown here is derived from an EMBL/GenBank/DDBJ whole genome shotgun (WGS) entry which is preliminary data.</text>
</comment>
<protein>
    <submittedName>
        <fullName evidence="2 3">Histidine phosphotransferase</fullName>
    </submittedName>
</protein>